<dbReference type="Pfam" id="PF15400">
    <property type="entry name" value="TEX33"/>
    <property type="match status" value="1"/>
</dbReference>
<dbReference type="OrthoDB" id="5977581at2759"/>
<sequence>MKLANRRMYYSKEINLDNVKGKLREELSDKTCKDIEDFLLPKFDTELPHGRRKWRIVQDGHGRWREINIDAQHEIQGKCDVTNETLPTPASNKLLFSNNILNTVKSASKLQQSGRTSRQDSNYKTLSTNTRANIFPGVGKHNWFSQSNHVYTESALKLGDKGGRDLQWGFHGITRDALGAWNEASVHHERMKKAWDVYLESLAKTGGDR</sequence>
<evidence type="ECO:0000313" key="1">
    <source>
        <dbReference type="EMBL" id="CAB4011178.1"/>
    </source>
</evidence>
<evidence type="ECO:0000313" key="2">
    <source>
        <dbReference type="Proteomes" id="UP001152795"/>
    </source>
</evidence>
<organism evidence="1 2">
    <name type="scientific">Paramuricea clavata</name>
    <name type="common">Red gorgonian</name>
    <name type="synonym">Violescent sea-whip</name>
    <dbReference type="NCBI Taxonomy" id="317549"/>
    <lineage>
        <taxon>Eukaryota</taxon>
        <taxon>Metazoa</taxon>
        <taxon>Cnidaria</taxon>
        <taxon>Anthozoa</taxon>
        <taxon>Octocorallia</taxon>
        <taxon>Malacalcyonacea</taxon>
        <taxon>Plexauridae</taxon>
        <taxon>Paramuricea</taxon>
    </lineage>
</organism>
<dbReference type="Proteomes" id="UP001152795">
    <property type="component" value="Unassembled WGS sequence"/>
</dbReference>
<comment type="caution">
    <text evidence="1">The sequence shown here is derived from an EMBL/GenBank/DDBJ whole genome shotgun (WGS) entry which is preliminary data.</text>
</comment>
<dbReference type="InterPro" id="IPR029234">
    <property type="entry name" value="CIMIP4"/>
</dbReference>
<proteinExistence type="predicted"/>
<protein>
    <submittedName>
        <fullName evidence="1">Uncharacterized protein</fullName>
    </submittedName>
</protein>
<keyword evidence="2" id="KW-1185">Reference proteome</keyword>
<accession>A0A6S7JI97</accession>
<reference evidence="1" key="1">
    <citation type="submission" date="2020-04" db="EMBL/GenBank/DDBJ databases">
        <authorList>
            <person name="Alioto T."/>
            <person name="Alioto T."/>
            <person name="Gomez Garrido J."/>
        </authorList>
    </citation>
    <scope>NUCLEOTIDE SEQUENCE</scope>
    <source>
        <strain evidence="1">A484AB</strain>
    </source>
</reference>
<gene>
    <name evidence="1" type="ORF">PACLA_8A015686</name>
</gene>
<dbReference type="EMBL" id="CACRXK020007056">
    <property type="protein sequence ID" value="CAB4011178.1"/>
    <property type="molecule type" value="Genomic_DNA"/>
</dbReference>
<dbReference type="AlphaFoldDB" id="A0A6S7JI97"/>
<name>A0A6S7JI97_PARCT</name>